<dbReference type="Gene3D" id="1.10.510.10">
    <property type="entry name" value="Transferase(Phosphotransferase) domain 1"/>
    <property type="match status" value="1"/>
</dbReference>
<feature type="compositionally biased region" description="Polar residues" evidence="15">
    <location>
        <begin position="1412"/>
        <end position="1433"/>
    </location>
</feature>
<evidence type="ECO:0000256" key="5">
    <source>
        <dbReference type="ARBA" id="ARBA00022692"/>
    </source>
</evidence>
<dbReference type="Gene3D" id="3.30.200.20">
    <property type="entry name" value="Phosphorylase Kinase, domain 1"/>
    <property type="match status" value="1"/>
</dbReference>
<evidence type="ECO:0000259" key="17">
    <source>
        <dbReference type="PROSITE" id="PS50011"/>
    </source>
</evidence>
<dbReference type="PRINTS" id="PR00109">
    <property type="entry name" value="TYRKINASE"/>
</dbReference>
<dbReference type="GO" id="GO:0043066">
    <property type="term" value="P:negative regulation of apoptotic process"/>
    <property type="evidence" value="ECO:0007669"/>
    <property type="project" value="TreeGrafter"/>
</dbReference>
<dbReference type="Gene3D" id="3.80.20.20">
    <property type="entry name" value="Receptor L-domain"/>
    <property type="match status" value="2"/>
</dbReference>
<sequence length="1626" mass="179225">MNRHPFYLFLALLLSTGGKSFRFSLTPEYPNIKICRSRNVDCKTSLDPNIQLRYYRRQYSECTHILGNLVLCNLRRYDNGSDPDLSFLTSIVEVSGYVYISNNDVRRIPLTSLRIIRGMVPYYIPSLGNSALVISRNAFNKTVGLEVLDLRKLTVIQNHNVALWDNPQLCYIAFRVDFHALFPNPKQQEALRVSNSDLISQSGCDFGSSQSHTNLANNTSCHPSCVQTDTNAYCWGPEKDQCQLRSKCLHDTSRYCLMDGYNLGTTCDDACIGGCTGHSSNCWACRDKLNNRTCTGSCPPKYILSHVTSRQELNPEFKYDLHDICVKTCPAPFLKMDTVCVIECDFKTTIPINGSCEPCATSPCAEHCTKEQIFGTNFPLITSAAAEKMKTCEYYSGPIYLNRMAFEKRGSGPAPLARLDDLWNLRNLREIVGYIYLDFTGSPPELTNLTFLQNLYKVTAEFSDGVSLGIALSIYNASNLEFLGFKSLRYVDTDAYLEFLPSLCYLSGLKQILPMRTKAVKSPTTCDNEGHVCHSECLPITGCWGPGPAMCAHCCGFQAGDVCVSSCLDEPGFYTPPGLETQLVSVGASGSPFSSLQNAANIQCPTLPLTAAQLATMTAEEAISRVIPSPACARCHVECAQTCFNASNIACIGPCKHYKEANACVSNCSRNYYADETTKDCLLCHPTCSNALQSTPLPVSVAACSGPGSYLGNGGCTFCHFIRKNPETQRFECLDRGCPPSHYGRPTHLSELKIAHVNLSPDNLHAATLDIRECAPCHPLCEVCEGPSTHETVCLKCRGWIYKGECVETCPSDDTYMPNENATLNEQELAALKAKQCLLCHRQCAGGCYAAGPEDCVNCRFRKILIDEESNKFVCNSTCPPDQPFTMPNTNLCLDKIKYELISGAAATRTRNRILLGCSLGLFGVFLLALLIIVPCFHYKAKRRKIREALKSVYTNKAAPDMKSQAASREPNMGRLEIINSDDLQFDESSTPLGTGAFGAVYRGKWRVPKRILAEYNWPRSTNLDVAVKVIRSPAEPVRGTVSGKAATMEPSDTSPEAKVMERIAEKNNLNEMLSEAKVMASVSHLNCLPLIGVCLTKNMQCMVSAFVELGSIDRYLRENKDSLNSYTLLSWAEQIADGMAYLEARGIIHRDLAARNVLLQSPEHVQITDFGLAKMLDSLDENSVVVRSGRVPIRWLAIETLQFGIYSHKTDVWSYGVTLWEIFTFGKQPYENIETVDIKDHVMKGGRLTQPDICTLDAYMVMVKCWMEDYDSRPTFLELMRLFHDFCQTPGRYLYIQGDEFAIDRVTQYTPFLSSPAPWSDFHEMRQVPTALRGVPDGNASAGCKFKFSEGSTDDMGHISGVDGPGRPRPMVRLASGETGEEEDKEDADQEALLPMRSGNGSTLHPRHQPGGQSASSVDTRSRDSAASSVSGLTRMWRRPQVTPSESIGSPTSRTGNGALPSTETSSPLIGEFHGNPSSRFYYNTSGFSPSVRTPQQNSGVYGRWVGQEAGSGVRPCPTGASRLETDDDYVPGIAPPEMPTSQLSQEDYLEPRVPDYSAISSSASQPLVARTRGDGARPVATVLPAFDSVTNPRYYAESTDLMLGQDYLQPSVPGAKHPGENART</sequence>
<evidence type="ECO:0000256" key="7">
    <source>
        <dbReference type="ARBA" id="ARBA00022777"/>
    </source>
</evidence>
<accession>A0A0X3P0D0</accession>
<dbReference type="GO" id="GO:0009925">
    <property type="term" value="C:basal plasma membrane"/>
    <property type="evidence" value="ECO:0007669"/>
    <property type="project" value="TreeGrafter"/>
</dbReference>
<evidence type="ECO:0000256" key="11">
    <source>
        <dbReference type="ARBA" id="ARBA00023137"/>
    </source>
</evidence>
<keyword evidence="7" id="KW-0418">Kinase</keyword>
<dbReference type="CDD" id="cd00064">
    <property type="entry name" value="FU"/>
    <property type="match status" value="2"/>
</dbReference>
<dbReference type="PANTHER" id="PTHR24416:SF566">
    <property type="entry name" value="EPIDERMAL GROWTH FACTOR RECEPTOR"/>
    <property type="match status" value="1"/>
</dbReference>
<organism evidence="18">
    <name type="scientific">Schistocephalus solidus</name>
    <name type="common">Tapeworm</name>
    <dbReference type="NCBI Taxonomy" id="70667"/>
    <lineage>
        <taxon>Eukaryota</taxon>
        <taxon>Metazoa</taxon>
        <taxon>Spiralia</taxon>
        <taxon>Lophotrochozoa</taxon>
        <taxon>Platyhelminthes</taxon>
        <taxon>Cestoda</taxon>
        <taxon>Eucestoda</taxon>
        <taxon>Diphyllobothriidea</taxon>
        <taxon>Diphyllobothriidae</taxon>
        <taxon>Schistocephalus</taxon>
    </lineage>
</organism>
<dbReference type="InterPro" id="IPR020635">
    <property type="entry name" value="Tyr_kinase_cat_dom"/>
</dbReference>
<dbReference type="EMBL" id="GEEE01022599">
    <property type="protein sequence ID" value="JAP40626.1"/>
    <property type="molecule type" value="Transcribed_RNA"/>
</dbReference>
<reference evidence="18" key="1">
    <citation type="submission" date="2016-01" db="EMBL/GenBank/DDBJ databases">
        <title>Reference transcriptome for the parasite Schistocephalus solidus: insights into the molecular evolution of parasitism.</title>
        <authorList>
            <person name="Hebert F.O."/>
            <person name="Grambauer S."/>
            <person name="Barber I."/>
            <person name="Landry C.R."/>
            <person name="Aubin-Horth N."/>
        </authorList>
    </citation>
    <scope>NUCLEOTIDE SEQUENCE</scope>
</reference>
<dbReference type="SUPFAM" id="SSF56112">
    <property type="entry name" value="Protein kinase-like (PK-like)"/>
    <property type="match status" value="1"/>
</dbReference>
<dbReference type="PANTHER" id="PTHR24416">
    <property type="entry name" value="TYROSINE-PROTEIN KINASE RECEPTOR"/>
    <property type="match status" value="1"/>
</dbReference>
<feature type="compositionally biased region" description="Acidic residues" evidence="15">
    <location>
        <begin position="1380"/>
        <end position="1391"/>
    </location>
</feature>
<evidence type="ECO:0000256" key="3">
    <source>
        <dbReference type="ARBA" id="ARBA00022553"/>
    </source>
</evidence>
<keyword evidence="6" id="KW-0547">Nucleotide-binding</keyword>
<evidence type="ECO:0000256" key="15">
    <source>
        <dbReference type="SAM" id="MobiDB-lite"/>
    </source>
</evidence>
<dbReference type="SUPFAM" id="SSF52058">
    <property type="entry name" value="L domain-like"/>
    <property type="match status" value="2"/>
</dbReference>
<evidence type="ECO:0000256" key="1">
    <source>
        <dbReference type="ARBA" id="ARBA00004479"/>
    </source>
</evidence>
<feature type="signal peptide" evidence="16">
    <location>
        <begin position="1"/>
        <end position="20"/>
    </location>
</feature>
<dbReference type="Pfam" id="PF01030">
    <property type="entry name" value="Recep_L_domain"/>
    <property type="match status" value="2"/>
</dbReference>
<keyword evidence="8" id="KW-0067">ATP-binding</keyword>
<dbReference type="PROSITE" id="PS00109">
    <property type="entry name" value="PROTEIN_KINASE_TYR"/>
    <property type="match status" value="1"/>
</dbReference>
<dbReference type="InterPro" id="IPR006212">
    <property type="entry name" value="Furin_repeat"/>
</dbReference>
<dbReference type="PROSITE" id="PS50011">
    <property type="entry name" value="PROTEIN_KINASE_DOM"/>
    <property type="match status" value="1"/>
</dbReference>
<dbReference type="InterPro" id="IPR006211">
    <property type="entry name" value="Furin-like_Cys-rich_dom"/>
</dbReference>
<keyword evidence="9" id="KW-1133">Transmembrane helix</keyword>
<proteinExistence type="predicted"/>
<evidence type="ECO:0000256" key="12">
    <source>
        <dbReference type="ARBA" id="ARBA00023170"/>
    </source>
</evidence>
<evidence type="ECO:0000256" key="4">
    <source>
        <dbReference type="ARBA" id="ARBA00022679"/>
    </source>
</evidence>
<dbReference type="Pfam" id="PF00757">
    <property type="entry name" value="Furin-like"/>
    <property type="match status" value="1"/>
</dbReference>
<dbReference type="Gene3D" id="2.10.220.10">
    <property type="entry name" value="Hormone Receptor, Insulin-like Growth Factor Receptor 1, Chain A, domain 2"/>
    <property type="match status" value="4"/>
</dbReference>
<gene>
    <name evidence="18" type="ORF">TR102389</name>
</gene>
<evidence type="ECO:0000256" key="2">
    <source>
        <dbReference type="ARBA" id="ARBA00011902"/>
    </source>
</evidence>
<evidence type="ECO:0000256" key="10">
    <source>
        <dbReference type="ARBA" id="ARBA00023136"/>
    </source>
</evidence>
<keyword evidence="13" id="KW-0325">Glycoprotein</keyword>
<evidence type="ECO:0000256" key="8">
    <source>
        <dbReference type="ARBA" id="ARBA00022840"/>
    </source>
</evidence>
<feature type="chain" id="PRO_5007050865" description="receptor protein-tyrosine kinase" evidence="16">
    <location>
        <begin position="21"/>
        <end position="1626"/>
    </location>
</feature>
<evidence type="ECO:0000256" key="9">
    <source>
        <dbReference type="ARBA" id="ARBA00022989"/>
    </source>
</evidence>
<dbReference type="GO" id="GO:0043235">
    <property type="term" value="C:receptor complex"/>
    <property type="evidence" value="ECO:0007669"/>
    <property type="project" value="TreeGrafter"/>
</dbReference>
<dbReference type="SMART" id="SM00219">
    <property type="entry name" value="TyrKc"/>
    <property type="match status" value="1"/>
</dbReference>
<dbReference type="InterPro" id="IPR009030">
    <property type="entry name" value="Growth_fac_rcpt_cys_sf"/>
</dbReference>
<dbReference type="GO" id="GO:0004714">
    <property type="term" value="F:transmembrane receptor protein tyrosine kinase activity"/>
    <property type="evidence" value="ECO:0007669"/>
    <property type="project" value="UniProtKB-EC"/>
</dbReference>
<dbReference type="FunFam" id="1.10.510.10:FF:000027">
    <property type="entry name" value="Receptor protein-tyrosine kinase"/>
    <property type="match status" value="1"/>
</dbReference>
<comment type="catalytic activity">
    <reaction evidence="14">
        <text>L-tyrosyl-[protein] + ATP = O-phospho-L-tyrosyl-[protein] + ADP + H(+)</text>
        <dbReference type="Rhea" id="RHEA:10596"/>
        <dbReference type="Rhea" id="RHEA-COMP:10136"/>
        <dbReference type="Rhea" id="RHEA-COMP:20101"/>
        <dbReference type="ChEBI" id="CHEBI:15378"/>
        <dbReference type="ChEBI" id="CHEBI:30616"/>
        <dbReference type="ChEBI" id="CHEBI:46858"/>
        <dbReference type="ChEBI" id="CHEBI:61978"/>
        <dbReference type="ChEBI" id="CHEBI:456216"/>
        <dbReference type="EC" id="2.7.10.1"/>
    </reaction>
</comment>
<dbReference type="GO" id="GO:0005524">
    <property type="term" value="F:ATP binding"/>
    <property type="evidence" value="ECO:0007669"/>
    <property type="project" value="UniProtKB-KW"/>
</dbReference>
<dbReference type="InterPro" id="IPR036941">
    <property type="entry name" value="Rcpt_L-dom_sf"/>
</dbReference>
<dbReference type="GO" id="GO:0008284">
    <property type="term" value="P:positive regulation of cell population proliferation"/>
    <property type="evidence" value="ECO:0007669"/>
    <property type="project" value="TreeGrafter"/>
</dbReference>
<evidence type="ECO:0000313" key="18">
    <source>
        <dbReference type="EMBL" id="JAP40626.1"/>
    </source>
</evidence>
<keyword evidence="16" id="KW-0732">Signal</keyword>
<feature type="domain" description="Protein kinase" evidence="17">
    <location>
        <begin position="987"/>
        <end position="1288"/>
    </location>
</feature>
<name>A0A0X3P0D0_SCHSO</name>
<evidence type="ECO:0000256" key="16">
    <source>
        <dbReference type="SAM" id="SignalP"/>
    </source>
</evidence>
<evidence type="ECO:0000256" key="6">
    <source>
        <dbReference type="ARBA" id="ARBA00022741"/>
    </source>
</evidence>
<comment type="subcellular location">
    <subcellularLocation>
        <location evidence="1">Membrane</location>
        <topology evidence="1">Single-pass type I membrane protein</topology>
    </subcellularLocation>
</comment>
<dbReference type="GO" id="GO:0022008">
    <property type="term" value="P:neurogenesis"/>
    <property type="evidence" value="ECO:0007669"/>
    <property type="project" value="TreeGrafter"/>
</dbReference>
<keyword evidence="11" id="KW-0829">Tyrosine-protein kinase</keyword>
<dbReference type="InterPro" id="IPR008266">
    <property type="entry name" value="Tyr_kinase_AS"/>
</dbReference>
<keyword evidence="3" id="KW-0597">Phosphoprotein</keyword>
<dbReference type="InterPro" id="IPR000494">
    <property type="entry name" value="Rcpt_L-dom"/>
</dbReference>
<keyword evidence="4" id="KW-0808">Transferase</keyword>
<dbReference type="SMART" id="SM00261">
    <property type="entry name" value="FU"/>
    <property type="match status" value="7"/>
</dbReference>
<feature type="region of interest" description="Disordered" evidence="15">
    <location>
        <begin position="1355"/>
        <end position="1474"/>
    </location>
</feature>
<dbReference type="EC" id="2.7.10.1" evidence="2"/>
<dbReference type="GO" id="GO:0007169">
    <property type="term" value="P:cell surface receptor protein tyrosine kinase signaling pathway"/>
    <property type="evidence" value="ECO:0007669"/>
    <property type="project" value="TreeGrafter"/>
</dbReference>
<keyword evidence="12" id="KW-0675">Receptor</keyword>
<dbReference type="InterPro" id="IPR050122">
    <property type="entry name" value="RTK"/>
</dbReference>
<keyword evidence="5" id="KW-0812">Transmembrane</keyword>
<dbReference type="SUPFAM" id="SSF57184">
    <property type="entry name" value="Growth factor receptor domain"/>
    <property type="match status" value="3"/>
</dbReference>
<feature type="compositionally biased region" description="Polar residues" evidence="15">
    <location>
        <begin position="1443"/>
        <end position="1469"/>
    </location>
</feature>
<protein>
    <recommendedName>
        <fullName evidence="2">receptor protein-tyrosine kinase</fullName>
        <ecNumber evidence="2">2.7.10.1</ecNumber>
    </recommendedName>
</protein>
<dbReference type="InterPro" id="IPR011009">
    <property type="entry name" value="Kinase-like_dom_sf"/>
</dbReference>
<dbReference type="InterPro" id="IPR001245">
    <property type="entry name" value="Ser-Thr/Tyr_kinase_cat_dom"/>
</dbReference>
<keyword evidence="10" id="KW-0472">Membrane</keyword>
<dbReference type="InterPro" id="IPR000719">
    <property type="entry name" value="Prot_kinase_dom"/>
</dbReference>
<dbReference type="Pfam" id="PF07714">
    <property type="entry name" value="PK_Tyr_Ser-Thr"/>
    <property type="match status" value="1"/>
</dbReference>
<evidence type="ECO:0000256" key="13">
    <source>
        <dbReference type="ARBA" id="ARBA00023180"/>
    </source>
</evidence>
<evidence type="ECO:0000256" key="14">
    <source>
        <dbReference type="ARBA" id="ARBA00051243"/>
    </source>
</evidence>